<dbReference type="Gene3D" id="3.40.50.2000">
    <property type="entry name" value="Glycogen Phosphorylase B"/>
    <property type="match status" value="2"/>
</dbReference>
<dbReference type="Pfam" id="PF01075">
    <property type="entry name" value="Glyco_transf_9"/>
    <property type="match status" value="1"/>
</dbReference>
<keyword evidence="1" id="KW-0328">Glycosyltransferase</keyword>
<proteinExistence type="predicted"/>
<name>A0A1V2THF1_9NOCA</name>
<dbReference type="InterPro" id="IPR051199">
    <property type="entry name" value="LPS_LOS_Heptosyltrfase"/>
</dbReference>
<organism evidence="3 4">
    <name type="scientific">Nocardia donostiensis</name>
    <dbReference type="NCBI Taxonomy" id="1538463"/>
    <lineage>
        <taxon>Bacteria</taxon>
        <taxon>Bacillati</taxon>
        <taxon>Actinomycetota</taxon>
        <taxon>Actinomycetes</taxon>
        <taxon>Mycobacteriales</taxon>
        <taxon>Nocardiaceae</taxon>
        <taxon>Nocardia</taxon>
    </lineage>
</organism>
<dbReference type="GO" id="GO:0009244">
    <property type="term" value="P:lipopolysaccharide core region biosynthetic process"/>
    <property type="evidence" value="ECO:0007669"/>
    <property type="project" value="TreeGrafter"/>
</dbReference>
<dbReference type="SUPFAM" id="SSF53756">
    <property type="entry name" value="UDP-Glycosyltransferase/glycogen phosphorylase"/>
    <property type="match status" value="1"/>
</dbReference>
<dbReference type="GO" id="GO:0008713">
    <property type="term" value="F:ADP-heptose-lipopolysaccharide heptosyltransferase activity"/>
    <property type="evidence" value="ECO:0007669"/>
    <property type="project" value="TreeGrafter"/>
</dbReference>
<protein>
    <submittedName>
        <fullName evidence="3">Glycosyl transferase</fullName>
    </submittedName>
</protein>
<evidence type="ECO:0000256" key="1">
    <source>
        <dbReference type="ARBA" id="ARBA00022676"/>
    </source>
</evidence>
<dbReference type="STRING" id="1538463.B0T36_22100"/>
<dbReference type="GO" id="GO:0005829">
    <property type="term" value="C:cytosol"/>
    <property type="evidence" value="ECO:0007669"/>
    <property type="project" value="TreeGrafter"/>
</dbReference>
<gene>
    <name evidence="3" type="ORF">B0T46_09855</name>
</gene>
<dbReference type="CDD" id="cd03789">
    <property type="entry name" value="GT9_LPS_heptosyltransferase"/>
    <property type="match status" value="1"/>
</dbReference>
<dbReference type="AlphaFoldDB" id="A0A1V2THF1"/>
<sequence>MCIGTVGEPFPDVRRIAVLRGGGLGDLLFALPAIEALRAAYPGAGLVLLGSSLHARLLDDRPSPVDEVLVLPGEGGAASPEAERSFLREARRTPVDLGVQLHGGGAWSNPFVNGLRARFTAGCRAEGAAPLQRTIPFRYYQNETMRALEVACLAGAPPVLLEPRVQVTEADLDNADRVLGSPDRPLVALHPGATDPRRRWPVESFAAIAAHCVDEGFDVILVGTAHELNLLDAVAVQARARGPVLRSGGIRQLAGADMSTLCGVLARSSVLVGNDSGPRHLARAVGTPTVGVFWIGNVINAGPVARGRDRVLMSWRIECPVCGETFTDETRPRCPHDETIVDTVTVAQVRAELDDLLAVSSYNGYARRDDALS</sequence>
<keyword evidence="4" id="KW-1185">Reference proteome</keyword>
<evidence type="ECO:0000313" key="4">
    <source>
        <dbReference type="Proteomes" id="UP000188836"/>
    </source>
</evidence>
<dbReference type="Proteomes" id="UP000188836">
    <property type="component" value="Unassembled WGS sequence"/>
</dbReference>
<dbReference type="InterPro" id="IPR002201">
    <property type="entry name" value="Glyco_trans_9"/>
</dbReference>
<dbReference type="PANTHER" id="PTHR30160">
    <property type="entry name" value="TETRAACYLDISACCHARIDE 4'-KINASE-RELATED"/>
    <property type="match status" value="1"/>
</dbReference>
<comment type="caution">
    <text evidence="3">The sequence shown here is derived from an EMBL/GenBank/DDBJ whole genome shotgun (WGS) entry which is preliminary data.</text>
</comment>
<dbReference type="PANTHER" id="PTHR30160:SF1">
    <property type="entry name" value="LIPOPOLYSACCHARIDE 1,2-N-ACETYLGLUCOSAMINETRANSFERASE-RELATED"/>
    <property type="match status" value="1"/>
</dbReference>
<keyword evidence="2 3" id="KW-0808">Transferase</keyword>
<evidence type="ECO:0000256" key="2">
    <source>
        <dbReference type="ARBA" id="ARBA00022679"/>
    </source>
</evidence>
<evidence type="ECO:0000313" key="3">
    <source>
        <dbReference type="EMBL" id="ONM48950.1"/>
    </source>
</evidence>
<accession>A0A1V2THF1</accession>
<reference evidence="3 4" key="1">
    <citation type="journal article" date="2016" name="Antonie Van Leeuwenhoek">
        <title>Nocardia donostiensis sp. nov., isolated from human respiratory specimens.</title>
        <authorList>
            <person name="Ercibengoa M."/>
            <person name="Bell M."/>
            <person name="Marimon J.M."/>
            <person name="Humrighouse B."/>
            <person name="Klenk H.P."/>
            <person name="Potter G."/>
            <person name="Perez-Trallero E."/>
        </authorList>
    </citation>
    <scope>NUCLEOTIDE SEQUENCE [LARGE SCALE GENOMIC DNA]</scope>
    <source>
        <strain evidence="3 4">X1655</strain>
    </source>
</reference>
<dbReference type="EMBL" id="MUMY01000007">
    <property type="protein sequence ID" value="ONM48950.1"/>
    <property type="molecule type" value="Genomic_DNA"/>
</dbReference>